<dbReference type="PANTHER" id="PTHR30217">
    <property type="entry name" value="PEPTIDASE U32 FAMILY"/>
    <property type="match status" value="1"/>
</dbReference>
<dbReference type="SUPFAM" id="SSF50447">
    <property type="entry name" value="Translation proteins"/>
    <property type="match status" value="1"/>
</dbReference>
<comment type="similarity">
    <text evidence="3">Belongs to the peptidase U32 family.</text>
</comment>
<keyword evidence="5" id="KW-1185">Reference proteome</keyword>
<reference evidence="5" key="1">
    <citation type="journal article" date="2022" name="Microbiol. Resour. Announc.">
        <title>Draft Genome Sequence of a Methanogenic Archaeon from West Spitsbergen Permafrost.</title>
        <authorList>
            <person name="Trubitsyn V."/>
            <person name="Rivkina E."/>
            <person name="Shcherbakova V."/>
        </authorList>
    </citation>
    <scope>NUCLEOTIDE SEQUENCE [LARGE SCALE GENOMIC DNA]</scope>
    <source>
        <strain evidence="5">VT</strain>
    </source>
</reference>
<proteinExistence type="inferred from homology"/>
<evidence type="ECO:0000256" key="2">
    <source>
        <dbReference type="ARBA" id="ARBA00022801"/>
    </source>
</evidence>
<gene>
    <name evidence="4" type="ORF">K8N75_06485</name>
</gene>
<dbReference type="GO" id="GO:0008233">
    <property type="term" value="F:peptidase activity"/>
    <property type="evidence" value="ECO:0007669"/>
    <property type="project" value="UniProtKB-KW"/>
</dbReference>
<name>A0A8T5V1Y0_9EURY</name>
<evidence type="ECO:0000256" key="1">
    <source>
        <dbReference type="ARBA" id="ARBA00022670"/>
    </source>
</evidence>
<sequence length="422" mass="47298">MVELLSPAGDITALNSAIKNGADSVYIGIQGYNMRATVSNFSIQDLKYAVKQCHDSGVKLYVCTNTIMKERDLIELRNLMPLIKSSGVDAVIVSDLGALNIARENNLNVHMSVQANLSNSEALNVLQELGVSRVVLSREMTLKEIKEIADNTKMDIEVFVHGSMCVAISGRCFLSSHLYNKSANCGECLQPCRKDWKIVSEDGEEFIIGNELESNFQEQKSEYEHTSEDFKNEKTHILSTKDLCMVDHIPELIDAGVEAFKIEGRAKPADYVSTVTRVYKDAININESGNWNSEERQIKTHKWKLELKKVFNRGFDTGFFFKIPNETSSSNQATCIKKDSGMVVNYYQKVNAAEIRLWEDLEVGDEIIIQGKTTGSITLKVGSMQVNGENILKASKGQNVAIFVEEKVRPNDNVYKRLKKDE</sequence>
<dbReference type="Pfam" id="PF01136">
    <property type="entry name" value="Peptidase_U32"/>
    <property type="match status" value="1"/>
</dbReference>
<dbReference type="InterPro" id="IPR001539">
    <property type="entry name" value="Peptidase_U32"/>
</dbReference>
<dbReference type="InterPro" id="IPR009000">
    <property type="entry name" value="Transl_B-barrel_sf"/>
</dbReference>
<accession>A0A8T5V1Y0</accession>
<dbReference type="InterPro" id="IPR051454">
    <property type="entry name" value="RNA/ubiquinone_mod_enzymes"/>
</dbReference>
<keyword evidence="1" id="KW-0645">Protease</keyword>
<dbReference type="PANTHER" id="PTHR30217:SF6">
    <property type="entry name" value="TRNA HYDROXYLATION PROTEIN P"/>
    <property type="match status" value="1"/>
</dbReference>
<evidence type="ECO:0000313" key="5">
    <source>
        <dbReference type="Proteomes" id="UP000825933"/>
    </source>
</evidence>
<dbReference type="GO" id="GO:0006508">
    <property type="term" value="P:proteolysis"/>
    <property type="evidence" value="ECO:0007669"/>
    <property type="project" value="UniProtKB-KW"/>
</dbReference>
<dbReference type="Proteomes" id="UP000825933">
    <property type="component" value="Unassembled WGS sequence"/>
</dbReference>
<evidence type="ECO:0000313" key="4">
    <source>
        <dbReference type="EMBL" id="MBZ2165685.1"/>
    </source>
</evidence>
<dbReference type="PROSITE" id="PS01276">
    <property type="entry name" value="PEPTIDASE_U32"/>
    <property type="match status" value="1"/>
</dbReference>
<evidence type="ECO:0000256" key="3">
    <source>
        <dbReference type="ARBA" id="ARBA00038374"/>
    </source>
</evidence>
<keyword evidence="2" id="KW-0378">Hydrolase</keyword>
<dbReference type="EMBL" id="JAIOUQ010000007">
    <property type="protein sequence ID" value="MBZ2165685.1"/>
    <property type="molecule type" value="Genomic_DNA"/>
</dbReference>
<protein>
    <submittedName>
        <fullName evidence="4">U32 family peptidase</fullName>
    </submittedName>
</protein>
<organism evidence="4 5">
    <name type="scientific">Methanobacterium spitsbergense</name>
    <dbReference type="NCBI Taxonomy" id="2874285"/>
    <lineage>
        <taxon>Archaea</taxon>
        <taxon>Methanobacteriati</taxon>
        <taxon>Methanobacteriota</taxon>
        <taxon>Methanomada group</taxon>
        <taxon>Methanobacteria</taxon>
        <taxon>Methanobacteriales</taxon>
        <taxon>Methanobacteriaceae</taxon>
        <taxon>Methanobacterium</taxon>
    </lineage>
</organism>
<comment type="caution">
    <text evidence="4">The sequence shown here is derived from an EMBL/GenBank/DDBJ whole genome shotgun (WGS) entry which is preliminary data.</text>
</comment>
<dbReference type="AlphaFoldDB" id="A0A8T5V1Y0"/>